<dbReference type="SMART" id="SM00187">
    <property type="entry name" value="INB"/>
    <property type="match status" value="1"/>
</dbReference>
<dbReference type="Proteomes" id="UP000736164">
    <property type="component" value="Unassembled WGS sequence"/>
</dbReference>
<evidence type="ECO:0000256" key="4">
    <source>
        <dbReference type="ARBA" id="ARBA00022536"/>
    </source>
</evidence>
<dbReference type="GO" id="GO:0070527">
    <property type="term" value="P:platelet aggregation"/>
    <property type="evidence" value="ECO:0007669"/>
    <property type="project" value="TreeGrafter"/>
</dbReference>
<dbReference type="SUPFAM" id="SSF53300">
    <property type="entry name" value="vWA-like"/>
    <property type="match status" value="1"/>
</dbReference>
<reference evidence="25" key="1">
    <citation type="journal article" date="2021" name="Cell">
        <title>Tracing the genetic footprints of vertebrate landing in non-teleost ray-finned fishes.</title>
        <authorList>
            <person name="Bi X."/>
            <person name="Wang K."/>
            <person name="Yang L."/>
            <person name="Pan H."/>
            <person name="Jiang H."/>
            <person name="Wei Q."/>
            <person name="Fang M."/>
            <person name="Yu H."/>
            <person name="Zhu C."/>
            <person name="Cai Y."/>
            <person name="He Y."/>
            <person name="Gan X."/>
            <person name="Zeng H."/>
            <person name="Yu D."/>
            <person name="Zhu Y."/>
            <person name="Jiang H."/>
            <person name="Qiu Q."/>
            <person name="Yang H."/>
            <person name="Zhang Y.E."/>
            <person name="Wang W."/>
            <person name="Zhu M."/>
            <person name="He S."/>
            <person name="Zhang G."/>
        </authorList>
    </citation>
    <scope>NUCLEOTIDE SEQUENCE</scope>
    <source>
        <strain evidence="25">Allg_001</strain>
    </source>
</reference>
<evidence type="ECO:0000313" key="26">
    <source>
        <dbReference type="Proteomes" id="UP000736164"/>
    </source>
</evidence>
<feature type="domain" description="Integrin beta subunit VWA" evidence="21">
    <location>
        <begin position="37"/>
        <end position="488"/>
    </location>
</feature>
<evidence type="ECO:0000259" key="22">
    <source>
        <dbReference type="SMART" id="SM00423"/>
    </source>
</evidence>
<accession>A0A8J7TH95</accession>
<dbReference type="GO" id="GO:0007229">
    <property type="term" value="P:integrin-mediated signaling pathway"/>
    <property type="evidence" value="ECO:0007669"/>
    <property type="project" value="UniProtKB-KW"/>
</dbReference>
<dbReference type="InterPro" id="IPR016201">
    <property type="entry name" value="PSI"/>
</dbReference>
<evidence type="ECO:0000256" key="20">
    <source>
        <dbReference type="SAM" id="Phobius"/>
    </source>
</evidence>
<dbReference type="InterPro" id="IPR057243">
    <property type="entry name" value="Integrin_I-EGF_CS"/>
</dbReference>
<keyword evidence="4" id="KW-0245">EGF-like domain</keyword>
<dbReference type="SMART" id="SM00423">
    <property type="entry name" value="PSI"/>
    <property type="match status" value="1"/>
</dbReference>
<organism evidence="25 26">
    <name type="scientific">Atractosteus spatula</name>
    <name type="common">Alligator gar</name>
    <name type="synonym">Lepisosteus spatula</name>
    <dbReference type="NCBI Taxonomy" id="7917"/>
    <lineage>
        <taxon>Eukaryota</taxon>
        <taxon>Metazoa</taxon>
        <taxon>Chordata</taxon>
        <taxon>Craniata</taxon>
        <taxon>Vertebrata</taxon>
        <taxon>Euteleostomi</taxon>
        <taxon>Actinopterygii</taxon>
        <taxon>Neopterygii</taxon>
        <taxon>Holostei</taxon>
        <taxon>Semionotiformes</taxon>
        <taxon>Lepisosteidae</taxon>
        <taxon>Atractosteus</taxon>
    </lineage>
</organism>
<evidence type="ECO:0000313" key="25">
    <source>
        <dbReference type="EMBL" id="MBN3323542.1"/>
    </source>
</evidence>
<sequence>MAYLTKLLTVYTVCHVCIFALCFHLGSNICTSRGVSTCKQCLAVHPSCAWCFQKDFGQGSASLSRCDLKQNLLNAGCESSSVESPVSSVRTEESRPLSDKGSGASSDITQISPQKLQISLRPDDAKVFEVKVRQVEDYPVDLYYLMDLSFSMKDDLIRLRTLGNDLAIAMGKTTSNLQMGFGAFVDKPLSPYMFISPKEAVENPCYSMHTTCLRQFGYKHVLTLTEEVNRFTEEVEKQSVSRNRDAPEGGFDAIIQAAVCKEKIGWRPGASHLLVFTTDAKTHVALDGRLAGIVQPNDGKCHVGADNQYDMSTTLLKYNLCLCSIQIHLSWILHSQAKQADYPSLALLTEKMSENNINLIFAVTSNVVQLYRNYSELIPGTTVGILSDDSGNVVQLIQDAYAKIRSKVELELLGVPDELSLSFNATCLNGEVIPGLKSCSNLKIGDTVSFSVEARARGCPKEKKKTFTIKPVGFKDSLQITVNFECECQCQAKAEPDSPICNNGNGTYECGICQCLPGRLGPRCECSDGDYSPSQQDQCSPNKDSPTCSSRGDCVCGQCVCHSSDFGKIWGKFCECDDFNCLRYKGELCSGHGECNCGSCKCDADWKGENCNCSMRTDTCMSSIGLLCSGRGKCECGTCKCTQPGAYGATCEKCPTCPDVCTFKKDCVECKHFKRGKLFDDNSCARICQDESQLVEDLTNHDKNAVNCTYKDENDCVERFQYYEDASGKSVLYIVKEPDCPPGADILVVLLSVAGAILFIGLAALLIWKLLVTIHDRREFAKFEEERARAKWDTLDDIVVHGPTLASHDECLHRVFKVHHHHYLTLNGKKCVFAIDTIEIVGFCLIPAGLTPLQSNIEALQRIPEPTTPAQVASFLGMTAYYLRFLPHYSATTASLRHLLQKDAPWVWTPACSEAIHLLKAQLTSLPVLAHFGLSSPTFVTCDDMHSS</sequence>
<feature type="domain" description="Integrin beta subunit tail" evidence="24">
    <location>
        <begin position="661"/>
        <end position="745"/>
    </location>
</feature>
<keyword evidence="3" id="KW-1003">Cell membrane</keyword>
<keyword evidence="13 20" id="KW-1133">Transmembrane helix</keyword>
<dbReference type="GO" id="GO:0009986">
    <property type="term" value="C:cell surface"/>
    <property type="evidence" value="ECO:0007669"/>
    <property type="project" value="TreeGrafter"/>
</dbReference>
<dbReference type="Pfam" id="PF23105">
    <property type="entry name" value="EGF_integrin"/>
    <property type="match status" value="1"/>
</dbReference>
<dbReference type="PANTHER" id="PTHR10082:SF25">
    <property type="entry name" value="INTEGRIN BETA-3"/>
    <property type="match status" value="1"/>
</dbReference>
<dbReference type="SUPFAM" id="SSF69687">
    <property type="entry name" value="Integrin beta tail domain"/>
    <property type="match status" value="1"/>
</dbReference>
<dbReference type="InterPro" id="IPR057073">
    <property type="entry name" value="EGF_integrin_2"/>
</dbReference>
<dbReference type="InterPro" id="IPR015812">
    <property type="entry name" value="Integrin_bsu"/>
</dbReference>
<dbReference type="InterPro" id="IPR013111">
    <property type="entry name" value="EGF_extracell"/>
</dbReference>
<dbReference type="InterPro" id="IPR012896">
    <property type="entry name" value="Integrin_bsu_tail"/>
</dbReference>
<dbReference type="SMART" id="SM01242">
    <property type="entry name" value="Integrin_B_tail"/>
    <property type="match status" value="1"/>
</dbReference>
<dbReference type="GO" id="GO:0033627">
    <property type="term" value="P:cell adhesion mediated by integrin"/>
    <property type="evidence" value="ECO:0007669"/>
    <property type="project" value="TreeGrafter"/>
</dbReference>
<evidence type="ECO:0000256" key="6">
    <source>
        <dbReference type="ARBA" id="ARBA00022692"/>
    </source>
</evidence>
<dbReference type="Gene3D" id="1.20.5.100">
    <property type="entry name" value="Cytochrome c1, transmembrane anchor, C-terminal"/>
    <property type="match status" value="1"/>
</dbReference>
<name>A0A8J7TH95_ATRSP</name>
<evidence type="ECO:0000256" key="7">
    <source>
        <dbReference type="ARBA" id="ARBA00022723"/>
    </source>
</evidence>
<comment type="similarity">
    <text evidence="2 18">Belongs to the integrin beta chain family.</text>
</comment>
<dbReference type="GO" id="GO:0001968">
    <property type="term" value="F:fibronectin binding"/>
    <property type="evidence" value="ECO:0007669"/>
    <property type="project" value="TreeGrafter"/>
</dbReference>
<dbReference type="SUPFAM" id="SSF103575">
    <property type="entry name" value="Plexin repeat"/>
    <property type="match status" value="1"/>
</dbReference>
<evidence type="ECO:0000256" key="2">
    <source>
        <dbReference type="ARBA" id="ARBA00007449"/>
    </source>
</evidence>
<dbReference type="Pfam" id="PF18372">
    <property type="entry name" value="I-EGF_1"/>
    <property type="match status" value="1"/>
</dbReference>
<dbReference type="GO" id="GO:0005178">
    <property type="term" value="F:integrin binding"/>
    <property type="evidence" value="ECO:0007669"/>
    <property type="project" value="TreeGrafter"/>
</dbReference>
<gene>
    <name evidence="25" type="primary">Itgb3</name>
    <name evidence="25" type="ORF">GTO95_0001425</name>
</gene>
<keyword evidence="17" id="KW-0325">Glycoprotein</keyword>
<dbReference type="GO" id="GO:0045202">
    <property type="term" value="C:synapse"/>
    <property type="evidence" value="ECO:0007669"/>
    <property type="project" value="TreeGrafter"/>
</dbReference>
<feature type="transmembrane region" description="Helical" evidence="20">
    <location>
        <begin position="746"/>
        <end position="768"/>
    </location>
</feature>
<evidence type="ECO:0000256" key="18">
    <source>
        <dbReference type="RuleBase" id="RU000633"/>
    </source>
</evidence>
<dbReference type="PRINTS" id="PR01186">
    <property type="entry name" value="INTEGRINB"/>
</dbReference>
<feature type="non-terminal residue" evidence="25">
    <location>
        <position position="1"/>
    </location>
</feature>
<dbReference type="Gene3D" id="3.30.70.270">
    <property type="match status" value="2"/>
</dbReference>
<dbReference type="EMBL" id="JAAWVO010065587">
    <property type="protein sequence ID" value="MBN3323542.1"/>
    <property type="molecule type" value="Genomic_DNA"/>
</dbReference>
<evidence type="ECO:0000256" key="9">
    <source>
        <dbReference type="ARBA" id="ARBA00022737"/>
    </source>
</evidence>
<feature type="region of interest" description="Disordered" evidence="19">
    <location>
        <begin position="84"/>
        <end position="107"/>
    </location>
</feature>
<dbReference type="FunFam" id="3.30.1680.10:FF:000002">
    <property type="entry name" value="Integrin beta"/>
    <property type="match status" value="1"/>
</dbReference>
<comment type="caution">
    <text evidence="25">The sequence shown here is derived from an EMBL/GenBank/DDBJ whole genome shotgun (WGS) entry which is preliminary data.</text>
</comment>
<dbReference type="Gene3D" id="3.40.50.410">
    <property type="entry name" value="von Willebrand factor, type A domain"/>
    <property type="match status" value="1"/>
</dbReference>
<dbReference type="PANTHER" id="PTHR10082">
    <property type="entry name" value="INTEGRIN BETA SUBUNIT"/>
    <property type="match status" value="1"/>
</dbReference>
<dbReference type="Gene3D" id="4.10.1240.30">
    <property type="match status" value="1"/>
</dbReference>
<dbReference type="GO" id="GO:0005925">
    <property type="term" value="C:focal adhesion"/>
    <property type="evidence" value="ECO:0007669"/>
    <property type="project" value="TreeGrafter"/>
</dbReference>
<keyword evidence="11" id="KW-0460">Magnesium</keyword>
<dbReference type="AlphaFoldDB" id="A0A8J7TH95"/>
<evidence type="ECO:0000256" key="10">
    <source>
        <dbReference type="ARBA" id="ARBA00022837"/>
    </source>
</evidence>
<dbReference type="FunFam" id="2.10.25.10:FF:000036">
    <property type="entry name" value="Integrin beta"/>
    <property type="match status" value="1"/>
</dbReference>
<evidence type="ECO:0000256" key="13">
    <source>
        <dbReference type="ARBA" id="ARBA00022989"/>
    </source>
</evidence>
<dbReference type="InterPro" id="IPR036349">
    <property type="entry name" value="Integrin_bsu_tail_dom_sf"/>
</dbReference>
<dbReference type="Gene3D" id="2.60.40.1510">
    <property type="entry name" value="ntegrin, alpha v. Chain A, domain 3"/>
    <property type="match status" value="1"/>
</dbReference>
<dbReference type="SMART" id="SM01241">
    <property type="entry name" value="Integrin_b_cyt"/>
    <property type="match status" value="1"/>
</dbReference>
<feature type="non-terminal residue" evidence="25">
    <location>
        <position position="948"/>
    </location>
</feature>
<dbReference type="InterPro" id="IPR036465">
    <property type="entry name" value="vWFA_dom_sf"/>
</dbReference>
<evidence type="ECO:0000259" key="21">
    <source>
        <dbReference type="SMART" id="SM00187"/>
    </source>
</evidence>
<keyword evidence="9" id="KW-0677">Repeat</keyword>
<evidence type="ECO:0000256" key="19">
    <source>
        <dbReference type="SAM" id="MobiDB-lite"/>
    </source>
</evidence>
<dbReference type="Pfam" id="PF07965">
    <property type="entry name" value="Integrin_B_tail"/>
    <property type="match status" value="1"/>
</dbReference>
<evidence type="ECO:0000256" key="14">
    <source>
        <dbReference type="ARBA" id="ARBA00023037"/>
    </source>
</evidence>
<dbReference type="Pfam" id="PF00362">
    <property type="entry name" value="Integrin_beta"/>
    <property type="match status" value="2"/>
</dbReference>
<feature type="domain" description="Integrin beta subunit cytoplasmic" evidence="23">
    <location>
        <begin position="769"/>
        <end position="808"/>
    </location>
</feature>
<dbReference type="GO" id="GO:0016477">
    <property type="term" value="P:cell migration"/>
    <property type="evidence" value="ECO:0007669"/>
    <property type="project" value="TreeGrafter"/>
</dbReference>
<dbReference type="InterPro" id="IPR032695">
    <property type="entry name" value="Integrin_dom_sf"/>
</dbReference>
<evidence type="ECO:0000256" key="16">
    <source>
        <dbReference type="ARBA" id="ARBA00023157"/>
    </source>
</evidence>
<dbReference type="InterPro" id="IPR040622">
    <property type="entry name" value="EGF_integrin_1"/>
</dbReference>
<dbReference type="GO" id="GO:0046872">
    <property type="term" value="F:metal ion binding"/>
    <property type="evidence" value="ECO:0007669"/>
    <property type="project" value="UniProtKB-KW"/>
</dbReference>
<evidence type="ECO:0000256" key="12">
    <source>
        <dbReference type="ARBA" id="ARBA00022889"/>
    </source>
</evidence>
<dbReference type="FunFam" id="3.30.70.270:FF:000063">
    <property type="entry name" value="Zinc knuckle domaincontaining protein"/>
    <property type="match status" value="1"/>
</dbReference>
<dbReference type="SUPFAM" id="SSF69179">
    <property type="entry name" value="Integrin domains"/>
    <property type="match status" value="1"/>
</dbReference>
<evidence type="ECO:0000256" key="5">
    <source>
        <dbReference type="ARBA" id="ARBA00022553"/>
    </source>
</evidence>
<evidence type="ECO:0000256" key="8">
    <source>
        <dbReference type="ARBA" id="ARBA00022729"/>
    </source>
</evidence>
<evidence type="ECO:0000256" key="11">
    <source>
        <dbReference type="ARBA" id="ARBA00022842"/>
    </source>
</evidence>
<feature type="transmembrane region" description="Helical" evidence="20">
    <location>
        <begin position="7"/>
        <end position="26"/>
    </location>
</feature>
<evidence type="ECO:0000259" key="24">
    <source>
        <dbReference type="SMART" id="SM01242"/>
    </source>
</evidence>
<dbReference type="GO" id="GO:0070051">
    <property type="term" value="F:fibrinogen binding"/>
    <property type="evidence" value="ECO:0007669"/>
    <property type="project" value="TreeGrafter"/>
</dbReference>
<dbReference type="GO" id="GO:0051049">
    <property type="term" value="P:regulation of transport"/>
    <property type="evidence" value="ECO:0007669"/>
    <property type="project" value="UniProtKB-ARBA"/>
</dbReference>
<protein>
    <recommendedName>
        <fullName evidence="18">Integrin beta</fullName>
    </recommendedName>
</protein>
<dbReference type="Pfam" id="PF17205">
    <property type="entry name" value="PSI_integrin"/>
    <property type="match status" value="1"/>
</dbReference>
<keyword evidence="10" id="KW-0106">Calcium</keyword>
<dbReference type="SUPFAM" id="SSF56672">
    <property type="entry name" value="DNA/RNA polymerases"/>
    <property type="match status" value="1"/>
</dbReference>
<dbReference type="Gene3D" id="2.10.25.10">
    <property type="entry name" value="Laminin"/>
    <property type="match status" value="4"/>
</dbReference>
<dbReference type="Pfam" id="PF07974">
    <property type="entry name" value="EGF_2"/>
    <property type="match status" value="1"/>
</dbReference>
<evidence type="ECO:0000256" key="1">
    <source>
        <dbReference type="ARBA" id="ARBA00004251"/>
    </source>
</evidence>
<evidence type="ECO:0000256" key="15">
    <source>
        <dbReference type="ARBA" id="ARBA00023136"/>
    </source>
</evidence>
<dbReference type="InterPro" id="IPR033760">
    <property type="entry name" value="Integrin_beta_N"/>
</dbReference>
<evidence type="ECO:0000259" key="23">
    <source>
        <dbReference type="SMART" id="SM01241"/>
    </source>
</evidence>
<keyword evidence="12 18" id="KW-0130">Cell adhesion</keyword>
<evidence type="ECO:0000256" key="3">
    <source>
        <dbReference type="ARBA" id="ARBA00022475"/>
    </source>
</evidence>
<keyword evidence="6 18" id="KW-0812">Transmembrane</keyword>
<dbReference type="GO" id="GO:0007160">
    <property type="term" value="P:cell-matrix adhesion"/>
    <property type="evidence" value="ECO:0007669"/>
    <property type="project" value="TreeGrafter"/>
</dbReference>
<dbReference type="Gene3D" id="3.30.1680.10">
    <property type="entry name" value="ligand-binding face of the semaphorins, domain 2"/>
    <property type="match status" value="1"/>
</dbReference>
<dbReference type="InterPro" id="IPR043128">
    <property type="entry name" value="Rev_trsase/Diguanyl_cyclase"/>
</dbReference>
<dbReference type="InterPro" id="IPR002369">
    <property type="entry name" value="Integrin_bsu_VWA"/>
</dbReference>
<dbReference type="PROSITE" id="PS00243">
    <property type="entry name" value="I_EGF_1"/>
    <property type="match status" value="1"/>
</dbReference>
<keyword evidence="5" id="KW-0597">Phosphoprotein</keyword>
<feature type="domain" description="PSI" evidence="22">
    <location>
        <begin position="29"/>
        <end position="78"/>
    </location>
</feature>
<comment type="subcellular location">
    <subcellularLocation>
        <location evidence="1 18">Cell membrane</location>
        <topology evidence="1 18">Single-pass type I membrane protein</topology>
    </subcellularLocation>
</comment>
<dbReference type="InterPro" id="IPR043502">
    <property type="entry name" value="DNA/RNA_pol_sf"/>
</dbReference>
<dbReference type="FunFam" id="2.10.25.10:FF:000075">
    <property type="entry name" value="Integrin beta"/>
    <property type="match status" value="1"/>
</dbReference>
<dbReference type="InterPro" id="IPR014836">
    <property type="entry name" value="Integrin_bsu_cyt_dom"/>
</dbReference>
<dbReference type="GO" id="GO:0008305">
    <property type="term" value="C:integrin complex"/>
    <property type="evidence" value="ECO:0007669"/>
    <property type="project" value="TreeGrafter"/>
</dbReference>
<proteinExistence type="inferred from homology"/>
<dbReference type="SUPFAM" id="SSF57196">
    <property type="entry name" value="EGF/Laminin"/>
    <property type="match status" value="2"/>
</dbReference>
<dbReference type="FunFam" id="4.10.1240.30:FF:000001">
    <property type="entry name" value="Integrin beta"/>
    <property type="match status" value="1"/>
</dbReference>
<dbReference type="GO" id="GO:0042127">
    <property type="term" value="P:regulation of cell population proliferation"/>
    <property type="evidence" value="ECO:0007669"/>
    <property type="project" value="UniProtKB-ARBA"/>
</dbReference>
<dbReference type="FunFam" id="3.40.50.410:FF:000002">
    <property type="entry name" value="Integrin beta"/>
    <property type="match status" value="1"/>
</dbReference>
<dbReference type="FunFam" id="2.60.40.1510:FF:000004">
    <property type="entry name" value="Integrin beta"/>
    <property type="match status" value="1"/>
</dbReference>
<keyword evidence="8" id="KW-0732">Signal</keyword>
<keyword evidence="16" id="KW-1015">Disulfide bond</keyword>
<keyword evidence="15 20" id="KW-0472">Membrane</keyword>
<evidence type="ECO:0000256" key="17">
    <source>
        <dbReference type="ARBA" id="ARBA00023180"/>
    </source>
</evidence>
<dbReference type="PROSITE" id="PS52047">
    <property type="entry name" value="I_EGF_2"/>
    <property type="match status" value="3"/>
</dbReference>
<keyword evidence="26" id="KW-1185">Reference proteome</keyword>
<dbReference type="Pfam" id="PF08725">
    <property type="entry name" value="Integrin_b_cyt"/>
    <property type="match status" value="1"/>
</dbReference>
<keyword evidence="7" id="KW-0479">Metal-binding</keyword>
<keyword evidence="14 18" id="KW-0401">Integrin</keyword>